<gene>
    <name evidence="12" type="ORF">OSTQU699_LOCUS8048</name>
</gene>
<keyword evidence="5" id="KW-0256">Endoplasmic reticulum</keyword>
<organism evidence="12 13">
    <name type="scientific">Ostreobium quekettii</name>
    <dbReference type="NCBI Taxonomy" id="121088"/>
    <lineage>
        <taxon>Eukaryota</taxon>
        <taxon>Viridiplantae</taxon>
        <taxon>Chlorophyta</taxon>
        <taxon>core chlorophytes</taxon>
        <taxon>Ulvophyceae</taxon>
        <taxon>TCBD clade</taxon>
        <taxon>Bryopsidales</taxon>
        <taxon>Ostreobineae</taxon>
        <taxon>Ostreobiaceae</taxon>
        <taxon>Ostreobium</taxon>
    </lineage>
</organism>
<comment type="subcellular location">
    <subcellularLocation>
        <location evidence="2">Cell membrane</location>
        <topology evidence="2">Multi-pass membrane protein</topology>
    </subcellularLocation>
    <subcellularLocation>
        <location evidence="1">Endoplasmic reticulum membrane</location>
        <topology evidence="1">Multi-pass membrane protein</topology>
    </subcellularLocation>
</comment>
<evidence type="ECO:0000256" key="10">
    <source>
        <dbReference type="ARBA" id="ARBA00034899"/>
    </source>
</evidence>
<dbReference type="AlphaFoldDB" id="A0A8S1J987"/>
<name>A0A8S1J987_9CHLO</name>
<keyword evidence="7 11" id="KW-0472">Membrane</keyword>
<evidence type="ECO:0000313" key="13">
    <source>
        <dbReference type="Proteomes" id="UP000708148"/>
    </source>
</evidence>
<reference evidence="12" key="1">
    <citation type="submission" date="2020-12" db="EMBL/GenBank/DDBJ databases">
        <authorList>
            <person name="Iha C."/>
        </authorList>
    </citation>
    <scope>NUCLEOTIDE SEQUENCE</scope>
</reference>
<evidence type="ECO:0000313" key="12">
    <source>
        <dbReference type="EMBL" id="CAD7702691.1"/>
    </source>
</evidence>
<proteinExistence type="inferred from homology"/>
<dbReference type="PANTHER" id="PTHR12869">
    <property type="entry name" value="SMALL SEVEN TRANSMEMBRANE DOMAIN-CONTAINING PROTEIN"/>
    <property type="match status" value="1"/>
</dbReference>
<feature type="transmembrane region" description="Helical" evidence="11">
    <location>
        <begin position="34"/>
        <end position="60"/>
    </location>
</feature>
<dbReference type="GO" id="GO:0005886">
    <property type="term" value="C:plasma membrane"/>
    <property type="evidence" value="ECO:0007669"/>
    <property type="project" value="UniProtKB-SubCell"/>
</dbReference>
<dbReference type="Proteomes" id="UP000708148">
    <property type="component" value="Unassembled WGS sequence"/>
</dbReference>
<dbReference type="Pfam" id="PF09767">
    <property type="entry name" value="DUF2053"/>
    <property type="match status" value="1"/>
</dbReference>
<feature type="transmembrane region" description="Helical" evidence="11">
    <location>
        <begin position="72"/>
        <end position="93"/>
    </location>
</feature>
<evidence type="ECO:0000256" key="8">
    <source>
        <dbReference type="ARBA" id="ARBA00034739"/>
    </source>
</evidence>
<comment type="caution">
    <text evidence="12">The sequence shown here is derived from an EMBL/GenBank/DDBJ whole genome shotgun (WGS) entry which is preliminary data.</text>
</comment>
<evidence type="ECO:0000256" key="11">
    <source>
        <dbReference type="SAM" id="Phobius"/>
    </source>
</evidence>
<accession>A0A8S1J987</accession>
<evidence type="ECO:0000256" key="1">
    <source>
        <dbReference type="ARBA" id="ARBA00004477"/>
    </source>
</evidence>
<evidence type="ECO:0000256" key="4">
    <source>
        <dbReference type="ARBA" id="ARBA00022692"/>
    </source>
</evidence>
<dbReference type="GO" id="GO:0005789">
    <property type="term" value="C:endoplasmic reticulum membrane"/>
    <property type="evidence" value="ECO:0007669"/>
    <property type="project" value="UniProtKB-SubCell"/>
</dbReference>
<keyword evidence="3" id="KW-1003">Cell membrane</keyword>
<comment type="similarity">
    <text evidence="8">Belongs to the TMEM147 family.</text>
</comment>
<protein>
    <recommendedName>
        <fullName evidence="9">BOS complex subunit TMEM147</fullName>
    </recommendedName>
    <alternativeName>
        <fullName evidence="10">Transmembrane protein 147</fullName>
    </alternativeName>
</protein>
<dbReference type="PANTHER" id="PTHR12869:SF0">
    <property type="entry name" value="BOS COMPLEX SUBUNIT TMEM147"/>
    <property type="match status" value="1"/>
</dbReference>
<keyword evidence="6 11" id="KW-1133">Transmembrane helix</keyword>
<evidence type="ECO:0000256" key="5">
    <source>
        <dbReference type="ARBA" id="ARBA00022824"/>
    </source>
</evidence>
<dbReference type="OrthoDB" id="9993532at2759"/>
<evidence type="ECO:0000256" key="9">
    <source>
        <dbReference type="ARBA" id="ARBA00034846"/>
    </source>
</evidence>
<evidence type="ECO:0000256" key="3">
    <source>
        <dbReference type="ARBA" id="ARBA00022475"/>
    </source>
</evidence>
<evidence type="ECO:0000256" key="7">
    <source>
        <dbReference type="ARBA" id="ARBA00023136"/>
    </source>
</evidence>
<evidence type="ECO:0000256" key="6">
    <source>
        <dbReference type="ARBA" id="ARBA00022989"/>
    </source>
</evidence>
<evidence type="ECO:0000256" key="2">
    <source>
        <dbReference type="ARBA" id="ARBA00004651"/>
    </source>
</evidence>
<dbReference type="EMBL" id="CAJHUC010001911">
    <property type="protein sequence ID" value="CAD7702691.1"/>
    <property type="molecule type" value="Genomic_DNA"/>
</dbReference>
<keyword evidence="4 11" id="KW-0812">Transmembrane</keyword>
<dbReference type="InterPro" id="IPR019164">
    <property type="entry name" value="TMEM147"/>
</dbReference>
<sequence>MALFHFVNCVALCFLPHAVYYHATDMAEYDVLGSVMHGFACQLGTAFAKMVVLAFLLPGADAIHQDWAKDSAQMLVALMDVIGIWFALVSKFAHRNTSNAHKFQSVGVGWAFADSLLKRAAPLYLGAISPEFTYDHIQSAIRSNIVLIQSLSFAAVGTLLWNKKSKPQSLVPLLKLSLAVHALVPMAMSLAEQHLHIEGFIALGTELAISAACALTSWKLYSTCTSKRD</sequence>
<keyword evidence="13" id="KW-1185">Reference proteome</keyword>